<keyword evidence="3" id="KW-0949">S-adenosyl-L-methionine</keyword>
<keyword evidence="1" id="KW-0963">Cytoplasm</keyword>
<dbReference type="Gene3D" id="3.40.1780.10">
    <property type="entry name" value="QueA-like"/>
    <property type="match status" value="1"/>
</dbReference>
<dbReference type="OrthoDB" id="9783887at2"/>
<dbReference type="InterPro" id="IPR036100">
    <property type="entry name" value="QueA_sf"/>
</dbReference>
<evidence type="ECO:0000256" key="1">
    <source>
        <dbReference type="ARBA" id="ARBA00022490"/>
    </source>
</evidence>
<evidence type="ECO:0000313" key="5">
    <source>
        <dbReference type="EMBL" id="KYF71657.1"/>
    </source>
</evidence>
<protein>
    <submittedName>
        <fullName evidence="5">S-adenosylmethionine tRNA ribosyltransferase</fullName>
    </submittedName>
</protein>
<dbReference type="PANTHER" id="PTHR30307:SF0">
    <property type="entry name" value="S-ADENOSYLMETHIONINE:TRNA RIBOSYLTRANSFERASE-ISOMERASE"/>
    <property type="match status" value="1"/>
</dbReference>
<keyword evidence="2 5" id="KW-0808">Transferase</keyword>
<dbReference type="RefSeq" id="WP_061606858.1">
    <property type="nucleotide sequence ID" value="NZ_JEMA01000320.1"/>
</dbReference>
<evidence type="ECO:0000256" key="2">
    <source>
        <dbReference type="ARBA" id="ARBA00022679"/>
    </source>
</evidence>
<dbReference type="EMBL" id="JEMA01000320">
    <property type="protein sequence ID" value="KYF71657.1"/>
    <property type="molecule type" value="Genomic_DNA"/>
</dbReference>
<accession>A0A150QUF1</accession>
<reference evidence="5 6" key="1">
    <citation type="submission" date="2014-02" db="EMBL/GenBank/DDBJ databases">
        <title>The small core and large imbalanced accessory genome model reveals a collaborative survival strategy of Sorangium cellulosum strains in nature.</title>
        <authorList>
            <person name="Han K."/>
            <person name="Peng R."/>
            <person name="Blom J."/>
            <person name="Li Y.-Z."/>
        </authorList>
    </citation>
    <scope>NUCLEOTIDE SEQUENCE [LARGE SCALE GENOMIC DNA]</scope>
    <source>
        <strain evidence="5 6">So0008-312</strain>
    </source>
</reference>
<sequence>MSPAAWPRQSPLSERLLHVDPRLGRLRDARIADLPALLEPGDLLVVNDGATLPASLHGATDHGAAVEVRLIGELSEGRYSALLFGAGDWRSRTEERPAPPALGPGDAVTFGDDLSVTVERVSSASPRLVEIAFRERGAPLWSALYRRGRPIQYAYVAAPLEIWHTQTRYAGRPLCAELPSAGRPLVWGLLLELIRRGVGVASLTHAAGISSTGEPALDALLPLPERFEIPEETVAAVREARARGRRVVAVGTTVTRALEGCAAQNGGELRAGPGVTDLVLRPGFRPRGVDGLLTGVHDPTESHFRLLEAFAPAALLHRANAHAEQAGYLCHEFGDSYLVLS</sequence>
<dbReference type="GO" id="GO:0051075">
    <property type="term" value="F:S-adenosylmethionine:tRNA ribosyltransferase-isomerase activity"/>
    <property type="evidence" value="ECO:0007669"/>
    <property type="project" value="TreeGrafter"/>
</dbReference>
<gene>
    <name evidence="5" type="ORF">BE15_34040</name>
</gene>
<evidence type="ECO:0000256" key="3">
    <source>
        <dbReference type="ARBA" id="ARBA00022691"/>
    </source>
</evidence>
<name>A0A150QUF1_SORCE</name>
<organism evidence="5 6">
    <name type="scientific">Sorangium cellulosum</name>
    <name type="common">Polyangium cellulosum</name>
    <dbReference type="NCBI Taxonomy" id="56"/>
    <lineage>
        <taxon>Bacteria</taxon>
        <taxon>Pseudomonadati</taxon>
        <taxon>Myxococcota</taxon>
        <taxon>Polyangia</taxon>
        <taxon>Polyangiales</taxon>
        <taxon>Polyangiaceae</taxon>
        <taxon>Sorangium</taxon>
    </lineage>
</organism>
<dbReference type="Proteomes" id="UP000075260">
    <property type="component" value="Unassembled WGS sequence"/>
</dbReference>
<keyword evidence="4" id="KW-0671">Queuosine biosynthesis</keyword>
<comment type="caution">
    <text evidence="5">The sequence shown here is derived from an EMBL/GenBank/DDBJ whole genome shotgun (WGS) entry which is preliminary data.</text>
</comment>
<dbReference type="InterPro" id="IPR042118">
    <property type="entry name" value="QueA_dom1"/>
</dbReference>
<dbReference type="Gene3D" id="2.40.10.240">
    <property type="entry name" value="QueA-like"/>
    <property type="match status" value="1"/>
</dbReference>
<dbReference type="Pfam" id="PF02547">
    <property type="entry name" value="Queuosine_synth"/>
    <property type="match status" value="1"/>
</dbReference>
<evidence type="ECO:0000256" key="4">
    <source>
        <dbReference type="ARBA" id="ARBA00022785"/>
    </source>
</evidence>
<proteinExistence type="predicted"/>
<dbReference type="InterPro" id="IPR042119">
    <property type="entry name" value="QueA_dom2"/>
</dbReference>
<dbReference type="GO" id="GO:0008616">
    <property type="term" value="P:tRNA queuosine(34) biosynthetic process"/>
    <property type="evidence" value="ECO:0007669"/>
    <property type="project" value="UniProtKB-KW"/>
</dbReference>
<evidence type="ECO:0000313" key="6">
    <source>
        <dbReference type="Proteomes" id="UP000075260"/>
    </source>
</evidence>
<dbReference type="AlphaFoldDB" id="A0A150QUF1"/>
<dbReference type="InterPro" id="IPR003699">
    <property type="entry name" value="QueA"/>
</dbReference>
<dbReference type="PANTHER" id="PTHR30307">
    <property type="entry name" value="S-ADENOSYLMETHIONINE:TRNA RIBOSYLTRANSFERASE-ISOMERASE"/>
    <property type="match status" value="1"/>
</dbReference>
<dbReference type="SUPFAM" id="SSF111337">
    <property type="entry name" value="QueA-like"/>
    <property type="match status" value="1"/>
</dbReference>